<feature type="domain" description="Bacterial Ig-like" evidence="3">
    <location>
        <begin position="707"/>
        <end position="802"/>
    </location>
</feature>
<dbReference type="Gene3D" id="2.60.40.10">
    <property type="entry name" value="Immunoglobulins"/>
    <property type="match status" value="28"/>
</dbReference>
<feature type="compositionally biased region" description="Polar residues" evidence="2">
    <location>
        <begin position="818"/>
        <end position="827"/>
    </location>
</feature>
<feature type="compositionally biased region" description="Polar residues" evidence="2">
    <location>
        <begin position="1709"/>
        <end position="1726"/>
    </location>
</feature>
<feature type="domain" description="Bacterial Ig-like" evidence="3">
    <location>
        <begin position="2488"/>
        <end position="2568"/>
    </location>
</feature>
<dbReference type="Pfam" id="PF19077">
    <property type="entry name" value="Big_13"/>
    <property type="match status" value="26"/>
</dbReference>
<evidence type="ECO:0000256" key="2">
    <source>
        <dbReference type="SAM" id="MobiDB-lite"/>
    </source>
</evidence>
<feature type="domain" description="Bacterial Ig-like" evidence="3">
    <location>
        <begin position="2770"/>
        <end position="2862"/>
    </location>
</feature>
<feature type="domain" description="Bacterial Ig-like" evidence="3">
    <location>
        <begin position="508"/>
        <end position="606"/>
    </location>
</feature>
<feature type="compositionally biased region" description="Low complexity" evidence="2">
    <location>
        <begin position="193"/>
        <end position="202"/>
    </location>
</feature>
<feature type="domain" description="Bacterial Ig-like" evidence="3">
    <location>
        <begin position="807"/>
        <end position="899"/>
    </location>
</feature>
<protein>
    <submittedName>
        <fullName evidence="4">Large repetitive protein</fullName>
    </submittedName>
</protein>
<feature type="domain" description="Bacterial Ig-like" evidence="3">
    <location>
        <begin position="2382"/>
        <end position="2477"/>
    </location>
</feature>
<sequence>MTTKDNTSLTENTDVKYESITDIKSYKVSGFDLVVTTSDGNTTTLKDGLTNLVLGNIELRDTTGKTINQDHIISSIKAYQLGLDTVYLADKLVSEELAPATTKNESEQQVKDTIADTSKALEASLQQKIKEYEELLKKQAEGLKENIKLEKGEQSSQKKEIVDKKVTQELAKNLKPAEEAVVNNVSAPPATPLSPASSSSSSGEQMEKTQAPLPTPEVPLFITGKLAVETDSGKTGDSITNITTPTFTGNATPGATASLIINKTHYPLDIDKDGKWTLSLSSPLPDGHYEVNFTITGSGGKTVTSTTTIVIDSEITGLTASLDPASDSGVADDSITNNPKPVLQGTSEPGSIINVIIGGMTLTTVTNADGQWYLSPGTNLPDGVYHYQVTATDEAGNTATVNNTVTIDTTAPDATFTLSAATDSGQQGDFLTNIPQPVLVGKTEPGAHVILTLNGNVYKATADQQGQWELKIAPALDDGSYEFTVETTDIAGNTATQNGKVTIDTQPPTITATLSTESDTGSSNTDGVTNSPHPLLTGTTKPLAIITVTLAGKSFSVQADENGLWAWKVPEDLVLDDGEHVYTLSATDAAGNSASSPLEGRFTLDTTPPSTPTVYLDAGSDSGDSGDNITNITTPTLSGKSEPHSEVLVTIDGHVYSLQADKNGDWQLTLDTPLADGHYDVTVVAKDNAGNMSETAGNMTLVIDTSIPEITVSLRESDDSGVSNSDGVTHVTQPTFHGTATPNSTVIFTINNVEYHAVADTDGNWSLTLPDALADETYEYTVKVENAVGTSATASGSITVDTTPPSSEASLDEASDSGRSSQDNITNVIRPILTGTTEPEADIEIMFNGVSHTLKAGADGSWHYAIPDNLPDAIYTYTVTTTDKAGNTSSSEHQFSVDTVSQLSGGLDLSSVMEGTAGNNTTQLARPMLSGMAEPGSLVTVTFKGAAYTASVDDTGNWKLTLPKDAESGLNEYIVTSEDLAGNTATLTGNFNYVPSGVVPPKVTAQLDADSDSGVKGDNITNDNTPKIVGQATPDTIIVLTIAGQSYTTTAAADGSWSIDVTHPLNEGFNEYTVTATDTGTGLSAITTNNVFIDTLNPQSTVGLTSDSDTGIKGDMITKSTKPVFTGKTEPGAEISLDIDGQIVTTTADHNGNWTLQGPTWGLPPNYTTDYTVIVTDKAGNQTTTKGTLITDNVAPSLTGSELHSSSDTGDKDRYWTNDLTPTLTGRVEPGSKLTIRINDKTYNVTDIASDGTWKFTLPEGLIHDNGTYHTVRFYMTATDAAGNTTTNNDAIYICKRKLTITSGLSDETDSDTKGDNLTSVTKPTLEGTIAGGQANDNLRGTITIGGKTYPLTITAGGTKWSFTVPDSAPLGSGAHDYTLSFTDKFGTETTHTATVTISTLVGYLSPEDDTGVVGDNQTQNTSPSLTGKASIGATLRLEFNAQEYTIPLNADGTWTFTLPGAPFVEGEYHYKLTEIIGHAATTYNGSFTIDLTPPDITGGLRPNDATPNDPSASRWANPTFSGKADPNREVIIEINGKRYSTTSDNNGNWELLLQNANLLPDTRYDYTITSTDGAGNSGVLHGTITNVVTAPNAQFGGHEDYLIGTAGSTNSVFYTDASPVIVGRGNPGDTITIRKGAGGPGPLTTVVDADGNWKIQLPASEFPADTPQGGYFTWNLTVTNSYGLETTYTVRITRDSVPPTLTGGLDNASDTGTPDDGITNNTKPTFSGTTDAGLKVTITLNGQTYTVTANNAGKWSFTVPETLRDGNYDYSISTVDKAGNLSPTITGTLTVDTSSITLTGGLDTTADPNIANGWSNHSDQTLKGTTTPGATVTVTINGVDYTPTVTADGNWTLALPGLVNNSYSYTVTATNTAGTSSTITGQFVIDNTPPTTTIGLSAATDSGTLGDFITNNETPVFTGQTKPGATVTLTVDGQTYTVVADNQGNWEVAVTTPLNTGTHSYTVSITDLAQNVSTPLNGSLDIQNGNMTGLVTGGLDIDSNTGDTGDTITSNKKPNFSGTAPAGVTVIVTISGKTYKTVADQHGNWKLAITSPLRDGDHDYSISLEDIAGNQSPPITGKITIDSESHLKINGLSDDTDSGAKADNITNNTTPTLTGTAEANATITLTIDGNRYTTTANGDGAWTIPLTHALTDGAYHYTVTATDSAGNTTSSTATVTIDTTAPDHLTGGLDTASETGAAGSHLTNQTTPTFSGVTDSGATVTLMINGKTYTAVAGENGKWNITLPEEGKLADGSYPYTITVTDASGNTSGAQVNGNVTVQNTPPSANAGLHAGSDSGVTDDQITNNTQPTLSGKTAPGASIVVIYAGVNYPVPVDASGYWTFRVPATLTDGDYAYQVLATDNAGNESRYEGAFTIDTTPPDAPAAALAESADSGVKGDDITHIKNPTFTGTAEANATVILTINGKDYTAKAGSDGVWTITLPVSHSLPDGTYQYTVLAQDAAGNTSAPAAGSVIINTSAPAIPVGGPDDNITNVTTPTFSGTADPNITVILTLNGKRYDVPVNDDGTWRFTLPVEDKLNDGAYDFTLQGQNTAGTTSGAFTGSITIDTTPPDAAVGELTADTDTGITGDNITSVSTPTFTGTTEPDAIVILTINNKTYEIQADSSGVWRFTLPTENALPDDTYIYTVQAKDAAGNTSTPTSGSLTIDSTPPAPTELALTDDSDTGIKGDNITSNKTPTFTGITEPGATIILTLNKKTYTFQAGDDGRWRFTLPAANTLDDGIYHYTVQAKDIAGNTSSLSTGWLTIDATPPALSLEDNSDTGTAGDNITSINTPTFTGSSEAHATITLNIDSKVFTTTADSAGKWTITLDQPLNDGTYEYTLIAKDAAGNENTLNEQLTIDTQPPAEPTLGSTTNGLDSTITLQGTVEANQDIQVKVTVNGTEYSASVDNDSGDWHVSVPQSAILSGENQYTITATDPAGNSATASGTFTGTSPTEIPVNTNSGVDEMISLSEATLHTVSVEEEYYAL</sequence>
<evidence type="ECO:0000313" key="4">
    <source>
        <dbReference type="EMBL" id="SUF39672.1"/>
    </source>
</evidence>
<feature type="domain" description="Bacterial Ig-like" evidence="3">
    <location>
        <begin position="2189"/>
        <end position="2279"/>
    </location>
</feature>
<feature type="domain" description="Bacterial Ig-like" evidence="3">
    <location>
        <begin position="2287"/>
        <end position="2377"/>
    </location>
</feature>
<feature type="domain" description="Bacterial Ig-like" evidence="3">
    <location>
        <begin position="1891"/>
        <end position="1978"/>
    </location>
</feature>
<feature type="domain" description="Bacterial Ig-like" evidence="3">
    <location>
        <begin position="2673"/>
        <end position="2767"/>
    </location>
</feature>
<feature type="domain" description="Bacterial Ig-like" evidence="3">
    <location>
        <begin position="1813"/>
        <end position="1888"/>
    </location>
</feature>
<feature type="domain" description="Bacterial Ig-like" evidence="3">
    <location>
        <begin position="225"/>
        <end position="312"/>
    </location>
</feature>
<name>A0A379QEH4_SALER</name>
<dbReference type="InterPro" id="IPR044016">
    <property type="entry name" value="Big_13"/>
</dbReference>
<feature type="region of interest" description="Disordered" evidence="2">
    <location>
        <begin position="795"/>
        <end position="827"/>
    </location>
</feature>
<feature type="region of interest" description="Disordered" evidence="2">
    <location>
        <begin position="184"/>
        <end position="217"/>
    </location>
</feature>
<feature type="region of interest" description="Disordered" evidence="2">
    <location>
        <begin position="1700"/>
        <end position="1726"/>
    </location>
</feature>
<feature type="coiled-coil region" evidence="1">
    <location>
        <begin position="115"/>
        <end position="153"/>
    </location>
</feature>
<feature type="domain" description="Bacterial Ig-like" evidence="3">
    <location>
        <begin position="1099"/>
        <end position="1191"/>
    </location>
</feature>
<feature type="domain" description="Bacterial Ig-like" evidence="3">
    <location>
        <begin position="2577"/>
        <end position="2667"/>
    </location>
</feature>
<evidence type="ECO:0000256" key="1">
    <source>
        <dbReference type="SAM" id="Coils"/>
    </source>
</evidence>
<feature type="domain" description="Bacterial Ig-like" evidence="3">
    <location>
        <begin position="318"/>
        <end position="409"/>
    </location>
</feature>
<feature type="region of interest" description="Disordered" evidence="2">
    <location>
        <begin position="590"/>
        <end position="610"/>
    </location>
</feature>
<reference evidence="4 5" key="1">
    <citation type="submission" date="2018-06" db="EMBL/GenBank/DDBJ databases">
        <authorList>
            <consortium name="Pathogen Informatics"/>
            <person name="Doyle S."/>
        </authorList>
    </citation>
    <scope>NUCLEOTIDE SEQUENCE [LARGE SCALE GENOMIC DNA]</scope>
    <source>
        <strain evidence="4 5">NCTC9854</strain>
    </source>
</reference>
<feature type="domain" description="Bacterial Ig-like" evidence="3">
    <location>
        <begin position="412"/>
        <end position="505"/>
    </location>
</feature>
<feature type="domain" description="Bacterial Ig-like" evidence="3">
    <location>
        <begin position="1202"/>
        <end position="1289"/>
    </location>
</feature>
<dbReference type="NCBIfam" id="NF033510">
    <property type="entry name" value="Ca_tandemer"/>
    <property type="match status" value="25"/>
</dbReference>
<dbReference type="EMBL" id="UGWI01000001">
    <property type="protein sequence ID" value="SUF39672.1"/>
    <property type="molecule type" value="Genomic_DNA"/>
</dbReference>
<dbReference type="Proteomes" id="UP000254773">
    <property type="component" value="Unassembled WGS sequence"/>
</dbReference>
<feature type="domain" description="Bacterial Ig-like" evidence="3">
    <location>
        <begin position="2092"/>
        <end position="2180"/>
    </location>
</feature>
<gene>
    <name evidence="4" type="ORF">NCTC9854_04054</name>
</gene>
<evidence type="ECO:0000313" key="5">
    <source>
        <dbReference type="Proteomes" id="UP000254773"/>
    </source>
</evidence>
<organism evidence="4 5">
    <name type="scientific">Salmonella enterica</name>
    <name type="common">Salmonella choleraesuis</name>
    <dbReference type="NCBI Taxonomy" id="28901"/>
    <lineage>
        <taxon>Bacteria</taxon>
        <taxon>Pseudomonadati</taxon>
        <taxon>Pseudomonadota</taxon>
        <taxon>Gammaproteobacteria</taxon>
        <taxon>Enterobacterales</taxon>
        <taxon>Enterobacteriaceae</taxon>
        <taxon>Salmonella</taxon>
    </lineage>
</organism>
<feature type="domain" description="Bacterial Ig-like" evidence="3">
    <location>
        <begin position="916"/>
        <end position="988"/>
    </location>
</feature>
<proteinExistence type="predicted"/>
<feature type="domain" description="Bacterial Ig-like" evidence="3">
    <location>
        <begin position="2878"/>
        <end position="2950"/>
    </location>
</feature>
<feature type="region of interest" description="Disordered" evidence="2">
    <location>
        <begin position="515"/>
        <end position="535"/>
    </location>
</feature>
<feature type="domain" description="Bacterial Ig-like" evidence="3">
    <location>
        <begin position="1399"/>
        <end position="1491"/>
    </location>
</feature>
<dbReference type="InterPro" id="IPR013783">
    <property type="entry name" value="Ig-like_fold"/>
</dbReference>
<feature type="domain" description="Bacterial Ig-like" evidence="3">
    <location>
        <begin position="1705"/>
        <end position="1794"/>
    </location>
</feature>
<feature type="domain" description="Bacterial Ig-like" evidence="3">
    <location>
        <begin position="610"/>
        <end position="705"/>
    </location>
</feature>
<feature type="domain" description="Bacterial Ig-like" evidence="3">
    <location>
        <begin position="1002"/>
        <end position="1095"/>
    </location>
</feature>
<keyword evidence="1" id="KW-0175">Coiled coil</keyword>
<accession>A0A379QEH4</accession>
<feature type="domain" description="Bacterial Ig-like" evidence="3">
    <location>
        <begin position="1517"/>
        <end position="1578"/>
    </location>
</feature>
<feature type="domain" description="Bacterial Ig-like" evidence="3">
    <location>
        <begin position="1996"/>
        <end position="2083"/>
    </location>
</feature>
<evidence type="ECO:0000259" key="3">
    <source>
        <dbReference type="Pfam" id="PF19077"/>
    </source>
</evidence>